<feature type="non-terminal residue" evidence="1">
    <location>
        <position position="1"/>
    </location>
</feature>
<proteinExistence type="predicted"/>
<reference evidence="1" key="1">
    <citation type="submission" date="2020-12" db="EMBL/GenBank/DDBJ databases">
        <authorList>
            <person name="Iha C."/>
        </authorList>
    </citation>
    <scope>NUCLEOTIDE SEQUENCE</scope>
</reference>
<organism evidence="1 2">
    <name type="scientific">Ostreobium quekettii</name>
    <dbReference type="NCBI Taxonomy" id="121088"/>
    <lineage>
        <taxon>Eukaryota</taxon>
        <taxon>Viridiplantae</taxon>
        <taxon>Chlorophyta</taxon>
        <taxon>core chlorophytes</taxon>
        <taxon>Ulvophyceae</taxon>
        <taxon>TCBD clade</taxon>
        <taxon>Bryopsidales</taxon>
        <taxon>Ostreobineae</taxon>
        <taxon>Ostreobiaceae</taxon>
        <taxon>Ostreobium</taxon>
    </lineage>
</organism>
<dbReference type="EMBL" id="CAJHUC010000707">
    <property type="protein sequence ID" value="CAD7697765.1"/>
    <property type="molecule type" value="Genomic_DNA"/>
</dbReference>
<dbReference type="AlphaFoldDB" id="A0A8S1J2F2"/>
<evidence type="ECO:0000313" key="2">
    <source>
        <dbReference type="Proteomes" id="UP000708148"/>
    </source>
</evidence>
<gene>
    <name evidence="1" type="ORF">OSTQU699_LOCUS3126</name>
</gene>
<dbReference type="Proteomes" id="UP000708148">
    <property type="component" value="Unassembled WGS sequence"/>
</dbReference>
<comment type="caution">
    <text evidence="1">The sequence shown here is derived from an EMBL/GenBank/DDBJ whole genome shotgun (WGS) entry which is preliminary data.</text>
</comment>
<keyword evidence="2" id="KW-1185">Reference proteome</keyword>
<evidence type="ECO:0000313" key="1">
    <source>
        <dbReference type="EMBL" id="CAD7697765.1"/>
    </source>
</evidence>
<name>A0A8S1J2F2_9CHLO</name>
<accession>A0A8S1J2F2</accession>
<protein>
    <submittedName>
        <fullName evidence="1">Uncharacterized protein</fullName>
    </submittedName>
</protein>
<feature type="non-terminal residue" evidence="1">
    <location>
        <position position="65"/>
    </location>
</feature>
<sequence>MVAHPSSRLHGTATSAPQHCFWSTVQQWMPPMRLVRHPSTGLHSTATPAPQHCFWSTVQQWMPPM</sequence>